<dbReference type="HOGENOM" id="CLU_000288_7_18_1"/>
<keyword evidence="2" id="KW-0418">Kinase</keyword>
<dbReference type="SUPFAM" id="SSF56112">
    <property type="entry name" value="Protein kinase-like (PK-like)"/>
    <property type="match status" value="1"/>
</dbReference>
<dbReference type="InterPro" id="IPR051681">
    <property type="entry name" value="Ser/Thr_Kinases-Pseudokinases"/>
</dbReference>
<dbReference type="KEGG" id="gtr:GLOTRDRAFT_43537"/>
<dbReference type="InterPro" id="IPR000719">
    <property type="entry name" value="Prot_kinase_dom"/>
</dbReference>
<sequence length="242" mass="27935">AQQLCREAIIWQYLAHQNILPFLGVECDLYPNQWCLVSLWMDNKDIVRYLRGRQPPADIHVLYEVAQGLAYLHWENLVHGDLKGMNILIDEHHHVRLADFGLSTFAETTRGANATTSSGPRGSMPFMAPELHNPTKFGFDHFQRTRSTDIYAFGCVCYEIYTGYSPWYKELGNNEGAIINAVMNGMQPSRPSPDECSGKRIDDELWKLMQRCWAPYYDRPDIRTIAHIFARKQQPMVRSLLL</sequence>
<dbReference type="SMART" id="SM00220">
    <property type="entry name" value="S_TKc"/>
    <property type="match status" value="1"/>
</dbReference>
<gene>
    <name evidence="2" type="ORF">GLOTRDRAFT_43537</name>
</gene>
<dbReference type="GeneID" id="19306204"/>
<evidence type="ECO:0000313" key="2">
    <source>
        <dbReference type="EMBL" id="EPQ54890.1"/>
    </source>
</evidence>
<evidence type="ECO:0000313" key="3">
    <source>
        <dbReference type="Proteomes" id="UP000030669"/>
    </source>
</evidence>
<dbReference type="Proteomes" id="UP000030669">
    <property type="component" value="Unassembled WGS sequence"/>
</dbReference>
<dbReference type="RefSeq" id="XP_007866689.1">
    <property type="nucleotide sequence ID" value="XM_007868498.1"/>
</dbReference>
<dbReference type="eggNOG" id="KOG0192">
    <property type="taxonomic scope" value="Eukaryota"/>
</dbReference>
<dbReference type="Pfam" id="PF07714">
    <property type="entry name" value="PK_Tyr_Ser-Thr"/>
    <property type="match status" value="1"/>
</dbReference>
<feature type="non-terminal residue" evidence="2">
    <location>
        <position position="1"/>
    </location>
</feature>
<organism evidence="2 3">
    <name type="scientific">Gloeophyllum trabeum (strain ATCC 11539 / FP-39264 / Madison 617)</name>
    <name type="common">Brown rot fungus</name>
    <dbReference type="NCBI Taxonomy" id="670483"/>
    <lineage>
        <taxon>Eukaryota</taxon>
        <taxon>Fungi</taxon>
        <taxon>Dikarya</taxon>
        <taxon>Basidiomycota</taxon>
        <taxon>Agaricomycotina</taxon>
        <taxon>Agaricomycetes</taxon>
        <taxon>Gloeophyllales</taxon>
        <taxon>Gloeophyllaceae</taxon>
        <taxon>Gloeophyllum</taxon>
    </lineage>
</organism>
<name>S7RKH9_GLOTA</name>
<reference evidence="2 3" key="1">
    <citation type="journal article" date="2012" name="Science">
        <title>The Paleozoic origin of enzymatic lignin decomposition reconstructed from 31 fungal genomes.</title>
        <authorList>
            <person name="Floudas D."/>
            <person name="Binder M."/>
            <person name="Riley R."/>
            <person name="Barry K."/>
            <person name="Blanchette R.A."/>
            <person name="Henrissat B."/>
            <person name="Martinez A.T."/>
            <person name="Otillar R."/>
            <person name="Spatafora J.W."/>
            <person name="Yadav J.S."/>
            <person name="Aerts A."/>
            <person name="Benoit I."/>
            <person name="Boyd A."/>
            <person name="Carlson A."/>
            <person name="Copeland A."/>
            <person name="Coutinho P.M."/>
            <person name="de Vries R.P."/>
            <person name="Ferreira P."/>
            <person name="Findley K."/>
            <person name="Foster B."/>
            <person name="Gaskell J."/>
            <person name="Glotzer D."/>
            <person name="Gorecki P."/>
            <person name="Heitman J."/>
            <person name="Hesse C."/>
            <person name="Hori C."/>
            <person name="Igarashi K."/>
            <person name="Jurgens J.A."/>
            <person name="Kallen N."/>
            <person name="Kersten P."/>
            <person name="Kohler A."/>
            <person name="Kuees U."/>
            <person name="Kumar T.K.A."/>
            <person name="Kuo A."/>
            <person name="LaButti K."/>
            <person name="Larrondo L.F."/>
            <person name="Lindquist E."/>
            <person name="Ling A."/>
            <person name="Lombard V."/>
            <person name="Lucas S."/>
            <person name="Lundell T."/>
            <person name="Martin R."/>
            <person name="McLaughlin D.J."/>
            <person name="Morgenstern I."/>
            <person name="Morin E."/>
            <person name="Murat C."/>
            <person name="Nagy L.G."/>
            <person name="Nolan M."/>
            <person name="Ohm R.A."/>
            <person name="Patyshakuliyeva A."/>
            <person name="Rokas A."/>
            <person name="Ruiz-Duenas F.J."/>
            <person name="Sabat G."/>
            <person name="Salamov A."/>
            <person name="Samejima M."/>
            <person name="Schmutz J."/>
            <person name="Slot J.C."/>
            <person name="St John F."/>
            <person name="Stenlid J."/>
            <person name="Sun H."/>
            <person name="Sun S."/>
            <person name="Syed K."/>
            <person name="Tsang A."/>
            <person name="Wiebenga A."/>
            <person name="Young D."/>
            <person name="Pisabarro A."/>
            <person name="Eastwood D.C."/>
            <person name="Martin F."/>
            <person name="Cullen D."/>
            <person name="Grigoriev I.V."/>
            <person name="Hibbett D.S."/>
        </authorList>
    </citation>
    <scope>NUCLEOTIDE SEQUENCE [LARGE SCALE GENOMIC DNA]</scope>
    <source>
        <strain evidence="2 3">ATCC 11539</strain>
    </source>
</reference>
<dbReference type="InterPro" id="IPR008271">
    <property type="entry name" value="Ser/Thr_kinase_AS"/>
</dbReference>
<dbReference type="InterPro" id="IPR011009">
    <property type="entry name" value="Kinase-like_dom_sf"/>
</dbReference>
<dbReference type="OMA" id="MWETETE"/>
<dbReference type="InterPro" id="IPR001245">
    <property type="entry name" value="Ser-Thr/Tyr_kinase_cat_dom"/>
</dbReference>
<dbReference type="GO" id="GO:0005524">
    <property type="term" value="F:ATP binding"/>
    <property type="evidence" value="ECO:0007669"/>
    <property type="project" value="InterPro"/>
</dbReference>
<evidence type="ECO:0000259" key="1">
    <source>
        <dbReference type="PROSITE" id="PS50011"/>
    </source>
</evidence>
<keyword evidence="2" id="KW-0808">Transferase</keyword>
<dbReference type="PROSITE" id="PS00108">
    <property type="entry name" value="PROTEIN_KINASE_ST"/>
    <property type="match status" value="1"/>
</dbReference>
<dbReference type="PANTHER" id="PTHR44329">
    <property type="entry name" value="SERINE/THREONINE-PROTEIN KINASE TNNI3K-RELATED"/>
    <property type="match status" value="1"/>
</dbReference>
<dbReference type="OrthoDB" id="26722at2759"/>
<dbReference type="Gene3D" id="1.10.510.10">
    <property type="entry name" value="Transferase(Phosphotransferase) domain 1"/>
    <property type="match status" value="1"/>
</dbReference>
<feature type="domain" description="Protein kinase" evidence="1">
    <location>
        <begin position="1"/>
        <end position="230"/>
    </location>
</feature>
<protein>
    <submittedName>
        <fullName evidence="2">Kinase-like protein</fullName>
    </submittedName>
</protein>
<dbReference type="AlphaFoldDB" id="S7RKH9"/>
<dbReference type="EMBL" id="KB469303">
    <property type="protein sequence ID" value="EPQ54890.1"/>
    <property type="molecule type" value="Genomic_DNA"/>
</dbReference>
<keyword evidence="3" id="KW-1185">Reference proteome</keyword>
<dbReference type="PROSITE" id="PS50011">
    <property type="entry name" value="PROTEIN_KINASE_DOM"/>
    <property type="match status" value="1"/>
</dbReference>
<proteinExistence type="predicted"/>
<dbReference type="STRING" id="670483.S7RKH9"/>
<dbReference type="PIRSF" id="PIRSF000654">
    <property type="entry name" value="Integrin-linked_kinase"/>
    <property type="match status" value="1"/>
</dbReference>
<dbReference type="GO" id="GO:0004674">
    <property type="term" value="F:protein serine/threonine kinase activity"/>
    <property type="evidence" value="ECO:0007669"/>
    <property type="project" value="TreeGrafter"/>
</dbReference>
<accession>S7RKH9</accession>